<dbReference type="PANTHER" id="PTHR23526">
    <property type="entry name" value="INTEGRAL MEMBRANE TRANSPORT PROTEIN-RELATED"/>
    <property type="match status" value="1"/>
</dbReference>
<feature type="transmembrane region" description="Helical" evidence="4">
    <location>
        <begin position="121"/>
        <end position="145"/>
    </location>
</feature>
<feature type="transmembrane region" description="Helical" evidence="4">
    <location>
        <begin position="33"/>
        <end position="53"/>
    </location>
</feature>
<dbReference type="PANTHER" id="PTHR23526:SF1">
    <property type="entry name" value="MAJOR FACILITATOR SUPERFAMILY MFS_1"/>
    <property type="match status" value="1"/>
</dbReference>
<feature type="transmembrane region" description="Helical" evidence="4">
    <location>
        <begin position="166"/>
        <end position="183"/>
    </location>
</feature>
<evidence type="ECO:0000256" key="1">
    <source>
        <dbReference type="ARBA" id="ARBA00022692"/>
    </source>
</evidence>
<protein>
    <submittedName>
        <fullName evidence="6">MFS transporter</fullName>
    </submittedName>
</protein>
<feature type="transmembrane region" description="Helical" evidence="4">
    <location>
        <begin position="59"/>
        <end position="81"/>
    </location>
</feature>
<feature type="transmembrane region" description="Helical" evidence="4">
    <location>
        <begin position="274"/>
        <end position="297"/>
    </location>
</feature>
<organism evidence="6 7">
    <name type="scientific">Deinococcus malanensis</name>
    <dbReference type="NCBI Taxonomy" id="1706855"/>
    <lineage>
        <taxon>Bacteria</taxon>
        <taxon>Thermotogati</taxon>
        <taxon>Deinococcota</taxon>
        <taxon>Deinococci</taxon>
        <taxon>Deinococcales</taxon>
        <taxon>Deinococcaceae</taxon>
        <taxon>Deinococcus</taxon>
    </lineage>
</organism>
<keyword evidence="1 4" id="KW-0812">Transmembrane</keyword>
<keyword evidence="7" id="KW-1185">Reference proteome</keyword>
<feature type="transmembrane region" description="Helical" evidence="4">
    <location>
        <begin position="309"/>
        <end position="328"/>
    </location>
</feature>
<evidence type="ECO:0000256" key="3">
    <source>
        <dbReference type="ARBA" id="ARBA00023136"/>
    </source>
</evidence>
<evidence type="ECO:0000313" key="6">
    <source>
        <dbReference type="EMBL" id="GGK12886.1"/>
    </source>
</evidence>
<dbReference type="PROSITE" id="PS50850">
    <property type="entry name" value="MFS"/>
    <property type="match status" value="1"/>
</dbReference>
<feature type="transmembrane region" description="Helical" evidence="4">
    <location>
        <begin position="334"/>
        <end position="351"/>
    </location>
</feature>
<accession>A0ABQ2EM81</accession>
<sequence>MSDSPSSAPLSPDRSGQTAGWNRNERLGILNGWAVFTGDGFMSVSVVVAGFAARLGAPNWVIGLLPAIAGGGWMLPQLLVAARVRPLAYKLPVYRSAALVRTATYLAMVLVAAFLADRPTLCLSLFVLAMLINALASGVSGLPFLEVVSKTVTPARRPRFFGTRNLYGGLLAFGAGLLVRWILGSSGLQFPYDYALIFALGTLAFTLGYWVFGRIQEPPDPPQEAQGVRGEVRAIPETLRDPHFRAFLTVRLLLAGASMSEPFFAANALRELNFPAATLGVFVMALTGAAPLSNVVWQRVAERNGSRRIIRYASVFYGLAPLAALLVGALDLGAWAYLWVFVLSSVAAQGFNLGHTNHLLNIAPPEARSRYIGTLNTLVGAALFTPVLGGLVADVAGYTPVFLMSAVLCALAWWQCGRLRRDA</sequence>
<feature type="transmembrane region" description="Helical" evidence="4">
    <location>
        <begin position="371"/>
        <end position="389"/>
    </location>
</feature>
<dbReference type="SUPFAM" id="SSF103473">
    <property type="entry name" value="MFS general substrate transporter"/>
    <property type="match status" value="1"/>
</dbReference>
<reference evidence="7" key="1">
    <citation type="journal article" date="2019" name="Int. J. Syst. Evol. Microbiol.">
        <title>The Global Catalogue of Microorganisms (GCM) 10K type strain sequencing project: providing services to taxonomists for standard genome sequencing and annotation.</title>
        <authorList>
            <consortium name="The Broad Institute Genomics Platform"/>
            <consortium name="The Broad Institute Genome Sequencing Center for Infectious Disease"/>
            <person name="Wu L."/>
            <person name="Ma J."/>
        </authorList>
    </citation>
    <scope>NUCLEOTIDE SEQUENCE [LARGE SCALE GENOMIC DNA]</scope>
    <source>
        <strain evidence="7">JCM 30331</strain>
    </source>
</reference>
<dbReference type="InterPro" id="IPR020846">
    <property type="entry name" value="MFS_dom"/>
</dbReference>
<evidence type="ECO:0000313" key="7">
    <source>
        <dbReference type="Proteomes" id="UP000647587"/>
    </source>
</evidence>
<dbReference type="Proteomes" id="UP000647587">
    <property type="component" value="Unassembled WGS sequence"/>
</dbReference>
<feature type="transmembrane region" description="Helical" evidence="4">
    <location>
        <begin position="395"/>
        <end position="414"/>
    </location>
</feature>
<feature type="transmembrane region" description="Helical" evidence="4">
    <location>
        <begin position="195"/>
        <end position="212"/>
    </location>
</feature>
<dbReference type="RefSeq" id="WP_189003809.1">
    <property type="nucleotide sequence ID" value="NZ_BMPP01000001.1"/>
</dbReference>
<dbReference type="Pfam" id="PF07690">
    <property type="entry name" value="MFS_1"/>
    <property type="match status" value="1"/>
</dbReference>
<dbReference type="InterPro" id="IPR011701">
    <property type="entry name" value="MFS"/>
</dbReference>
<dbReference type="EMBL" id="BMPP01000001">
    <property type="protein sequence ID" value="GGK12886.1"/>
    <property type="molecule type" value="Genomic_DNA"/>
</dbReference>
<evidence type="ECO:0000256" key="4">
    <source>
        <dbReference type="SAM" id="Phobius"/>
    </source>
</evidence>
<keyword evidence="2 4" id="KW-1133">Transmembrane helix</keyword>
<name>A0ABQ2EM81_9DEIO</name>
<feature type="transmembrane region" description="Helical" evidence="4">
    <location>
        <begin position="93"/>
        <end position="115"/>
    </location>
</feature>
<dbReference type="Gene3D" id="1.20.1250.20">
    <property type="entry name" value="MFS general substrate transporter like domains"/>
    <property type="match status" value="1"/>
</dbReference>
<evidence type="ECO:0000259" key="5">
    <source>
        <dbReference type="PROSITE" id="PS50850"/>
    </source>
</evidence>
<proteinExistence type="predicted"/>
<comment type="caution">
    <text evidence="6">The sequence shown here is derived from an EMBL/GenBank/DDBJ whole genome shotgun (WGS) entry which is preliminary data.</text>
</comment>
<dbReference type="InterPro" id="IPR052528">
    <property type="entry name" value="Sugar_transport-like"/>
</dbReference>
<evidence type="ECO:0000256" key="2">
    <source>
        <dbReference type="ARBA" id="ARBA00022989"/>
    </source>
</evidence>
<keyword evidence="3 4" id="KW-0472">Membrane</keyword>
<dbReference type="InterPro" id="IPR036259">
    <property type="entry name" value="MFS_trans_sf"/>
</dbReference>
<gene>
    <name evidence="6" type="ORF">GCM10008955_02770</name>
</gene>
<feature type="domain" description="Major facilitator superfamily (MFS) profile" evidence="5">
    <location>
        <begin position="194"/>
        <end position="423"/>
    </location>
</feature>